<dbReference type="Proteomes" id="UP000664701">
    <property type="component" value="Chromosome"/>
</dbReference>
<evidence type="ECO:0000259" key="1">
    <source>
        <dbReference type="Pfam" id="PF05043"/>
    </source>
</evidence>
<keyword evidence="3" id="KW-1185">Reference proteome</keyword>
<dbReference type="RefSeq" id="WP_207941975.1">
    <property type="nucleotide sequence ID" value="NZ_CP147251.1"/>
</dbReference>
<proteinExistence type="predicted"/>
<evidence type="ECO:0000313" key="2">
    <source>
        <dbReference type="EMBL" id="WYJ75908.1"/>
    </source>
</evidence>
<feature type="domain" description="Mga helix-turn-helix" evidence="1">
    <location>
        <begin position="80"/>
        <end position="156"/>
    </location>
</feature>
<dbReference type="Pfam" id="PF05043">
    <property type="entry name" value="Mga"/>
    <property type="match status" value="1"/>
</dbReference>
<dbReference type="InterPro" id="IPR007737">
    <property type="entry name" value="Mga_HTH"/>
</dbReference>
<accession>A0ABZ2SJ76</accession>
<dbReference type="EMBL" id="CP147251">
    <property type="protein sequence ID" value="WYJ75908.1"/>
    <property type="molecule type" value="Genomic_DNA"/>
</dbReference>
<name>A0ABZ2SJ76_9ENTE</name>
<reference evidence="2 3" key="1">
    <citation type="submission" date="2021-03" db="EMBL/GenBank/DDBJ databases">
        <authorList>
            <person name="Gilmore M.S."/>
            <person name="Schwartzman J."/>
            <person name="Van Tyne D."/>
            <person name="Martin M."/>
            <person name="Earl A.M."/>
            <person name="Manson A.L."/>
            <person name="Straub T."/>
            <person name="Salamzade R."/>
            <person name="Saavedra J."/>
            <person name="Lebreton F."/>
            <person name="Prichula J."/>
            <person name="Schaufler K."/>
            <person name="Gaca A."/>
            <person name="Sgardioli B."/>
            <person name="Wagenaar J."/>
            <person name="Strong T."/>
        </authorList>
    </citation>
    <scope>NUCLEOTIDE SEQUENCE [LARGE SCALE GENOMIC DNA]</scope>
    <source>
        <strain evidence="2 3">DIV2402</strain>
    </source>
</reference>
<protein>
    <recommendedName>
        <fullName evidence="1">Mga helix-turn-helix domain-containing protein</fullName>
    </recommendedName>
</protein>
<evidence type="ECO:0000313" key="3">
    <source>
        <dbReference type="Proteomes" id="UP000664701"/>
    </source>
</evidence>
<reference evidence="2 3" key="2">
    <citation type="submission" date="2024-03" db="EMBL/GenBank/DDBJ databases">
        <title>The Genome Sequence of Enterococcus sp. DIV2402.</title>
        <authorList>
            <consortium name="The Broad Institute Genomics Platform"/>
            <consortium name="The Broad Institute Microbial Omics Core"/>
            <consortium name="The Broad Institute Genomic Center for Infectious Diseases"/>
            <person name="Earl A."/>
            <person name="Manson A."/>
            <person name="Gilmore M."/>
            <person name="Schwartman J."/>
            <person name="Shea T."/>
            <person name="Abouelleil A."/>
            <person name="Cao P."/>
            <person name="Chapman S."/>
            <person name="Cusick C."/>
            <person name="Young S."/>
            <person name="Neafsey D."/>
            <person name="Nusbaum C."/>
            <person name="Birren B."/>
        </authorList>
    </citation>
    <scope>NUCLEOTIDE SEQUENCE [LARGE SCALE GENOMIC DNA]</scope>
    <source>
        <strain evidence="2 3">DIV2402</strain>
    </source>
</reference>
<organism evidence="2 3">
    <name type="scientific">Candidatus Enterococcus lowellii</name>
    <dbReference type="NCBI Taxonomy" id="2230877"/>
    <lineage>
        <taxon>Bacteria</taxon>
        <taxon>Bacillati</taxon>
        <taxon>Bacillota</taxon>
        <taxon>Bacilli</taxon>
        <taxon>Lactobacillales</taxon>
        <taxon>Enterococcaceae</taxon>
        <taxon>Enterococcus</taxon>
    </lineage>
</organism>
<gene>
    <name evidence="2" type="ORF">DOK78_000496</name>
</gene>
<sequence>MFKLLLEKPDQLIYQIFGYLQETNPYSLTTLAFHVNKKPGTIRRALQEWQQDAYNRSTGIGFYIKKDEIHGIYAKEHAQLFFSTLLHRSESFQLLLKVLRHPYRSATQLQQEMHLSAATFQRRVHQLQPILQNYHLELSFMHHPVLKGDEMQIRWLTFFVSLLADPPFHFSPIDWWHRYEEICTIRPLWLEIWQPPKTAYYQPTFQLNERGSMFLWRQLIGLEPLWMKKEMAETLSFALYAHTNLNPINFSEVLQELHRIHCCCSLFSGTLFFPPIAVSKEAHSLTQSFRLLLPQYNDLLTEHPELPMLYQGVLEKYYFLERGLMISEE</sequence>